<dbReference type="SMART" id="SM00249">
    <property type="entry name" value="PHD"/>
    <property type="match status" value="2"/>
</dbReference>
<feature type="region of interest" description="Disordered" evidence="11">
    <location>
        <begin position="752"/>
        <end position="806"/>
    </location>
</feature>
<evidence type="ECO:0000256" key="3">
    <source>
        <dbReference type="ARBA" id="ARBA00022723"/>
    </source>
</evidence>
<dbReference type="GO" id="GO:0008270">
    <property type="term" value="F:zinc ion binding"/>
    <property type="evidence" value="ECO:0007669"/>
    <property type="project" value="UniProtKB-KW"/>
</dbReference>
<feature type="region of interest" description="Disordered" evidence="11">
    <location>
        <begin position="440"/>
        <end position="489"/>
    </location>
</feature>
<evidence type="ECO:0000313" key="16">
    <source>
        <dbReference type="Ensembl" id="ENSSMAP00000022522.2"/>
    </source>
</evidence>
<protein>
    <submittedName>
        <fullName evidence="16">Bromodomain and PHD finger containing, 1</fullName>
    </submittedName>
</protein>
<dbReference type="Gene3D" id="1.20.920.10">
    <property type="entry name" value="Bromodomain-like"/>
    <property type="match status" value="1"/>
</dbReference>
<keyword evidence="4" id="KW-0677">Repeat</keyword>
<proteinExistence type="predicted"/>
<dbReference type="GeneTree" id="ENSGT00940000157794"/>
<dbReference type="SMART" id="SM00297">
    <property type="entry name" value="BROMO"/>
    <property type="match status" value="1"/>
</dbReference>
<dbReference type="FunFam" id="3.30.40.10:FF:000007">
    <property type="entry name" value="Bromodomain containing 1, isoform CRA_b"/>
    <property type="match status" value="1"/>
</dbReference>
<dbReference type="GO" id="GO:0006357">
    <property type="term" value="P:regulation of transcription by RNA polymerase II"/>
    <property type="evidence" value="ECO:0007669"/>
    <property type="project" value="TreeGrafter"/>
</dbReference>
<feature type="domain" description="C2H2-type" evidence="14">
    <location>
        <begin position="21"/>
        <end position="52"/>
    </location>
</feature>
<evidence type="ECO:0000256" key="11">
    <source>
        <dbReference type="SAM" id="MobiDB-lite"/>
    </source>
</evidence>
<feature type="compositionally biased region" description="Basic and acidic residues" evidence="11">
    <location>
        <begin position="465"/>
        <end position="480"/>
    </location>
</feature>
<dbReference type="Ensembl" id="ENSSMAT00000022786.2">
    <property type="protein sequence ID" value="ENSSMAP00000022522.2"/>
    <property type="gene ID" value="ENSSMAG00000013667.2"/>
</dbReference>
<evidence type="ECO:0000256" key="10">
    <source>
        <dbReference type="PROSITE-ProRule" id="PRU00042"/>
    </source>
</evidence>
<dbReference type="Pfam" id="PF13831">
    <property type="entry name" value="PHD_2"/>
    <property type="match status" value="1"/>
</dbReference>
<evidence type="ECO:0000256" key="6">
    <source>
        <dbReference type="ARBA" id="ARBA00022833"/>
    </source>
</evidence>
<reference evidence="16" key="2">
    <citation type="submission" date="2025-08" db="UniProtKB">
        <authorList>
            <consortium name="Ensembl"/>
        </authorList>
    </citation>
    <scope>IDENTIFICATION</scope>
</reference>
<feature type="region of interest" description="Disordered" evidence="11">
    <location>
        <begin position="113"/>
        <end position="162"/>
    </location>
</feature>
<dbReference type="InterPro" id="IPR019786">
    <property type="entry name" value="Zinc_finger_PHD-type_CS"/>
</dbReference>
<dbReference type="Pfam" id="PF13832">
    <property type="entry name" value="zf-HC5HC2H_2"/>
    <property type="match status" value="1"/>
</dbReference>
<evidence type="ECO:0000259" key="15">
    <source>
        <dbReference type="PROSITE" id="PS51805"/>
    </source>
</evidence>
<evidence type="ECO:0000259" key="13">
    <source>
        <dbReference type="PROSITE" id="PS50016"/>
    </source>
</evidence>
<evidence type="ECO:0000256" key="5">
    <source>
        <dbReference type="ARBA" id="ARBA00022771"/>
    </source>
</evidence>
<dbReference type="PROSITE" id="PS50014">
    <property type="entry name" value="BROMODOMAIN_2"/>
    <property type="match status" value="1"/>
</dbReference>
<feature type="domain" description="PHD-type" evidence="15">
    <location>
        <begin position="312"/>
        <end position="433"/>
    </location>
</feature>
<dbReference type="InterPro" id="IPR013083">
    <property type="entry name" value="Znf_RING/FYVE/PHD"/>
</dbReference>
<accession>A0A8D3ARV7</accession>
<feature type="compositionally biased region" description="Basic and acidic residues" evidence="11">
    <location>
        <begin position="70"/>
        <end position="79"/>
    </location>
</feature>
<keyword evidence="5 10" id="KW-0863">Zinc-finger</keyword>
<evidence type="ECO:0000259" key="14">
    <source>
        <dbReference type="PROSITE" id="PS50157"/>
    </source>
</evidence>
<evidence type="ECO:0000256" key="4">
    <source>
        <dbReference type="ARBA" id="ARBA00022737"/>
    </source>
</evidence>
<dbReference type="InterPro" id="IPR019787">
    <property type="entry name" value="Znf_PHD-finger"/>
</dbReference>
<keyword evidence="7 9" id="KW-0103">Bromodomain</keyword>
<dbReference type="PROSITE" id="PS00028">
    <property type="entry name" value="ZINC_FINGER_C2H2_1"/>
    <property type="match status" value="1"/>
</dbReference>
<dbReference type="PANTHER" id="PTHR13793:SF85">
    <property type="entry name" value="PEREGRIN"/>
    <property type="match status" value="1"/>
</dbReference>
<dbReference type="SUPFAM" id="SSF47370">
    <property type="entry name" value="Bromodomain"/>
    <property type="match status" value="1"/>
</dbReference>
<dbReference type="Gene3D" id="3.30.40.10">
    <property type="entry name" value="Zinc/RING finger domain, C3HC4 (zinc finger)"/>
    <property type="match status" value="2"/>
</dbReference>
<dbReference type="Proteomes" id="UP000694558">
    <property type="component" value="Chromosome 11"/>
</dbReference>
<keyword evidence="6" id="KW-0862">Zinc</keyword>
<reference evidence="16" key="1">
    <citation type="submission" date="2023-05" db="EMBL/GenBank/DDBJ databases">
        <title>High-quality long-read genome of Scophthalmus maximus.</title>
        <authorList>
            <person name="Lien S."/>
            <person name="Martinez P."/>
        </authorList>
    </citation>
    <scope>NUCLEOTIDE SEQUENCE [LARGE SCALE GENOMIC DNA]</scope>
</reference>
<dbReference type="InterPro" id="IPR019542">
    <property type="entry name" value="Enhancer_polycomb-like_N"/>
</dbReference>
<dbReference type="Pfam" id="PF10513">
    <property type="entry name" value="EPL1"/>
    <property type="match status" value="1"/>
</dbReference>
<dbReference type="InterPro" id="IPR034732">
    <property type="entry name" value="EPHD"/>
</dbReference>
<dbReference type="InterPro" id="IPR018359">
    <property type="entry name" value="Bromodomain_CS"/>
</dbReference>
<dbReference type="Pfam" id="PF00439">
    <property type="entry name" value="Bromodomain"/>
    <property type="match status" value="1"/>
</dbReference>
<feature type="compositionally biased region" description="Gly residues" evidence="11">
    <location>
        <begin position="756"/>
        <end position="771"/>
    </location>
</feature>
<dbReference type="CDD" id="cd15676">
    <property type="entry name" value="PHD_BRPF1"/>
    <property type="match status" value="1"/>
</dbReference>
<dbReference type="InterPro" id="IPR001965">
    <property type="entry name" value="Znf_PHD"/>
</dbReference>
<keyword evidence="2" id="KW-0597">Phosphoprotein</keyword>
<evidence type="ECO:0000259" key="12">
    <source>
        <dbReference type="PROSITE" id="PS50014"/>
    </source>
</evidence>
<dbReference type="FunFam" id="3.30.40.10:FF:000008">
    <property type="entry name" value="Bromodomain containing 1, isoform CRA_a"/>
    <property type="match status" value="1"/>
</dbReference>
<dbReference type="PRINTS" id="PR00503">
    <property type="entry name" value="BROMODOMAIN"/>
</dbReference>
<dbReference type="PROSITE" id="PS00633">
    <property type="entry name" value="BROMODOMAIN_1"/>
    <property type="match status" value="1"/>
</dbReference>
<keyword evidence="8" id="KW-0539">Nucleus</keyword>
<evidence type="ECO:0000313" key="17">
    <source>
        <dbReference type="Proteomes" id="UP000694558"/>
    </source>
</evidence>
<dbReference type="InterPro" id="IPR042008">
    <property type="entry name" value="BRPF1_PHD"/>
</dbReference>
<evidence type="ECO:0000256" key="9">
    <source>
        <dbReference type="PROSITE-ProRule" id="PRU00035"/>
    </source>
</evidence>
<evidence type="ECO:0000256" key="8">
    <source>
        <dbReference type="ARBA" id="ARBA00023242"/>
    </source>
</evidence>
<feature type="region of interest" description="Disordered" evidence="11">
    <location>
        <begin position="46"/>
        <end position="81"/>
    </location>
</feature>
<organism evidence="16 17">
    <name type="scientific">Scophthalmus maximus</name>
    <name type="common">Turbot</name>
    <name type="synonym">Psetta maxima</name>
    <dbReference type="NCBI Taxonomy" id="52904"/>
    <lineage>
        <taxon>Eukaryota</taxon>
        <taxon>Metazoa</taxon>
        <taxon>Chordata</taxon>
        <taxon>Craniata</taxon>
        <taxon>Vertebrata</taxon>
        <taxon>Euteleostomi</taxon>
        <taxon>Actinopterygii</taxon>
        <taxon>Neopterygii</taxon>
        <taxon>Teleostei</taxon>
        <taxon>Neoteleostei</taxon>
        <taxon>Acanthomorphata</taxon>
        <taxon>Carangaria</taxon>
        <taxon>Pleuronectiformes</taxon>
        <taxon>Pleuronectoidei</taxon>
        <taxon>Scophthalmidae</taxon>
        <taxon>Scophthalmus</taxon>
    </lineage>
</organism>
<name>A0A8D3ARV7_SCOMX</name>
<dbReference type="PROSITE" id="PS50157">
    <property type="entry name" value="ZINC_FINGER_C2H2_2"/>
    <property type="match status" value="1"/>
</dbReference>
<dbReference type="PROSITE" id="PS50016">
    <property type="entry name" value="ZF_PHD_2"/>
    <property type="match status" value="1"/>
</dbReference>
<keyword evidence="3" id="KW-0479">Metal-binding</keyword>
<dbReference type="AlphaFoldDB" id="A0A8D3ARV7"/>
<dbReference type="InterPro" id="IPR011011">
    <property type="entry name" value="Znf_FYVE_PHD"/>
</dbReference>
<dbReference type="SUPFAM" id="SSF57903">
    <property type="entry name" value="FYVE/PHD zinc finger"/>
    <property type="match status" value="2"/>
</dbReference>
<dbReference type="InterPro" id="IPR013087">
    <property type="entry name" value="Znf_C2H2_type"/>
</dbReference>
<sequence length="806" mass="91276">MGLDFDVKTFCHNLRATKPPYECPVETCRKVYKSYSGIEYHLYHYDHDNPTPAQAVPQKKRKGRPPRAPNRSERSHSPGRETMTYAQAQRMVELDIQGRIHRISIFENIDVVSEEDSDADDAPPSGTGGATPKSGKHKSKEKKKDSSSHHHSAQSGPAVKLPEAVFRELDQERPEAPLRPSSYYRYIDKSVEELDEEVEYDIDEEDYIWLGIMNDKRRRDGVTPIPQEVFEYLMDRLEKESYFESHNKADPSTLIDEDAVCCICNDGECQNSNVILFCDMCNLAVHQECYGVPYIPEGQWLCRRCLQSPSRAVDCALCPNKGGAFKQTDDARWAHVVCALWIPEVCFANTVFLEPIDSIEHIPPARWKLTCYICKQRGSGACIQCHKANCYTAFHVTCAQQAGLYMKMEPVRETGANGTSFSVRKTAYCDIHTPPGSARPLAGVGGASMGSSHSEGELEEDDEPSIGHDDDSKGWSSERAKRAKAKSRLKMKRARKILAERRAAAPVVSVPCIPPHRLSKITSNLTVPRKGQFMQRLHSYWTLKRQSRNGVPLLRRLQTHLQSQRHIDPLPPPPSKPSDLKEQLKAWQRLRHDLERARLLVELIRKREKLKRETIKVQQLALEMQLTPFLVLLRSTLEQLQERDINNFFTEPVPLAEVPDYLDHIDTPMDFQTMWNLLESHRYLTFEAFEADFGLIVNNCLKYNAKDTVFYRAALRLREMGGAVIRTARRHAERIGFDYETGMHLHREKLAHQRDGGSGLGGRESVGGGDRGSSLPHHPCSSGHLDEGGESSSQEIGGKGVSRKDV</sequence>
<dbReference type="CDD" id="cd15701">
    <property type="entry name" value="ePHD_BRPF1"/>
    <property type="match status" value="1"/>
</dbReference>
<dbReference type="PANTHER" id="PTHR13793">
    <property type="entry name" value="PHD FINGER PROTEINS"/>
    <property type="match status" value="1"/>
</dbReference>
<feature type="domain" description="PHD-type" evidence="13">
    <location>
        <begin position="258"/>
        <end position="308"/>
    </location>
</feature>
<evidence type="ECO:0000256" key="7">
    <source>
        <dbReference type="ARBA" id="ARBA00023117"/>
    </source>
</evidence>
<dbReference type="InterPro" id="IPR036427">
    <property type="entry name" value="Bromodomain-like_sf"/>
</dbReference>
<evidence type="ECO:0000256" key="1">
    <source>
        <dbReference type="ARBA" id="ARBA00004123"/>
    </source>
</evidence>
<dbReference type="InterPro" id="IPR042061">
    <property type="entry name" value="Peregrin_ePHD"/>
</dbReference>
<evidence type="ECO:0000256" key="2">
    <source>
        <dbReference type="ARBA" id="ARBA00022553"/>
    </source>
</evidence>
<dbReference type="GO" id="GO:0005634">
    <property type="term" value="C:nucleus"/>
    <property type="evidence" value="ECO:0007669"/>
    <property type="project" value="UniProtKB-SubCell"/>
</dbReference>
<feature type="domain" description="Bromo" evidence="12">
    <location>
        <begin position="641"/>
        <end position="711"/>
    </location>
</feature>
<gene>
    <name evidence="16" type="primary">brpf1</name>
</gene>
<dbReference type="PROSITE" id="PS51805">
    <property type="entry name" value="EPHD"/>
    <property type="match status" value="1"/>
</dbReference>
<dbReference type="PROSITE" id="PS01359">
    <property type="entry name" value="ZF_PHD_1"/>
    <property type="match status" value="1"/>
</dbReference>
<comment type="subcellular location">
    <subcellularLocation>
        <location evidence="1">Nucleus</location>
    </subcellularLocation>
</comment>
<dbReference type="InterPro" id="IPR050701">
    <property type="entry name" value="Histone_Mod_Regulator"/>
</dbReference>
<dbReference type="InterPro" id="IPR001487">
    <property type="entry name" value="Bromodomain"/>
</dbReference>